<gene>
    <name evidence="2" type="ORF">A3I23_03565</name>
</gene>
<evidence type="ECO:0000313" key="2">
    <source>
        <dbReference type="EMBL" id="OGJ01408.1"/>
    </source>
</evidence>
<accession>A0A1F6Y4W3</accession>
<dbReference type="AlphaFoldDB" id="A0A1F6Y4W3"/>
<protein>
    <submittedName>
        <fullName evidence="2">Uncharacterized protein</fullName>
    </submittedName>
</protein>
<organism evidence="2 3">
    <name type="scientific">Candidatus Nomurabacteria bacterium RIFCSPLOWO2_02_FULL_40_67</name>
    <dbReference type="NCBI Taxonomy" id="1801787"/>
    <lineage>
        <taxon>Bacteria</taxon>
        <taxon>Candidatus Nomuraibacteriota</taxon>
    </lineage>
</organism>
<dbReference type="Proteomes" id="UP000177693">
    <property type="component" value="Unassembled WGS sequence"/>
</dbReference>
<name>A0A1F6Y4W3_9BACT</name>
<sequence>MINLIPNTEKKKMVKSFYYRFTVVCLVVFGLSVLIGTFVMIPSYFLVRTKEDLVNKKLEAQKSESVSAPDQETLAITQDLENKLWLLEGSESDKFTISKEVVSAIVQKKIFSIKITDISYENNPPAGKKVSIEGIAPSREILLAFRRLLENDPLFKSVDLPISNFIKGSNIRFNLNLIPV</sequence>
<proteinExistence type="predicted"/>
<evidence type="ECO:0000256" key="1">
    <source>
        <dbReference type="SAM" id="Phobius"/>
    </source>
</evidence>
<dbReference type="EMBL" id="MFVL01000019">
    <property type="protein sequence ID" value="OGJ01408.1"/>
    <property type="molecule type" value="Genomic_DNA"/>
</dbReference>
<keyword evidence="1" id="KW-0472">Membrane</keyword>
<reference evidence="2 3" key="1">
    <citation type="journal article" date="2016" name="Nat. Commun.">
        <title>Thousands of microbial genomes shed light on interconnected biogeochemical processes in an aquifer system.</title>
        <authorList>
            <person name="Anantharaman K."/>
            <person name="Brown C.T."/>
            <person name="Hug L.A."/>
            <person name="Sharon I."/>
            <person name="Castelle C.J."/>
            <person name="Probst A.J."/>
            <person name="Thomas B.C."/>
            <person name="Singh A."/>
            <person name="Wilkins M.J."/>
            <person name="Karaoz U."/>
            <person name="Brodie E.L."/>
            <person name="Williams K.H."/>
            <person name="Hubbard S.S."/>
            <person name="Banfield J.F."/>
        </authorList>
    </citation>
    <scope>NUCLEOTIDE SEQUENCE [LARGE SCALE GENOMIC DNA]</scope>
</reference>
<comment type="caution">
    <text evidence="2">The sequence shown here is derived from an EMBL/GenBank/DDBJ whole genome shotgun (WGS) entry which is preliminary data.</text>
</comment>
<keyword evidence="1" id="KW-1133">Transmembrane helix</keyword>
<feature type="transmembrane region" description="Helical" evidence="1">
    <location>
        <begin position="21"/>
        <end position="47"/>
    </location>
</feature>
<keyword evidence="1" id="KW-0812">Transmembrane</keyword>
<evidence type="ECO:0000313" key="3">
    <source>
        <dbReference type="Proteomes" id="UP000177693"/>
    </source>
</evidence>